<organism evidence="4 5">
    <name type="scientific">Streptococcus mitis</name>
    <dbReference type="NCBI Taxonomy" id="28037"/>
    <lineage>
        <taxon>Bacteria</taxon>
        <taxon>Bacillati</taxon>
        <taxon>Bacillota</taxon>
        <taxon>Bacilli</taxon>
        <taxon>Lactobacillales</taxon>
        <taxon>Streptococcaceae</taxon>
        <taxon>Streptococcus</taxon>
        <taxon>Streptococcus mitis group</taxon>
    </lineage>
</organism>
<dbReference type="RefSeq" id="WP_061424008.1">
    <property type="nucleotide sequence ID" value="NZ_KQ970261.1"/>
</dbReference>
<dbReference type="OrthoDB" id="9791546at2"/>
<sequence>MIELKDICKQFDDYVIFKDFNYQFHEGQTYALIGESGAGKTTLLNIIGKLETVQSGSVEVDGKDLKQIKEKIYFKDYVSYLFQNYGLIENKSIKDNLELAFIGRKESRKEQEALMKESLKHVHLQLDLKRKIFTLSGGEAQRVAIAKIMLKDSPIILADEPTASLDSRNSREIIDLILGLRNEKRTIIIATHDSSVYERMDQVVEIRKEKI</sequence>
<dbReference type="AlphaFoldDB" id="A0A139QCL0"/>
<dbReference type="PANTHER" id="PTHR42798:SF4">
    <property type="entry name" value="ABC TRANSPORTER DOMAIN-CONTAINING PROTEIN"/>
    <property type="match status" value="1"/>
</dbReference>
<keyword evidence="2 4" id="KW-0067">ATP-binding</keyword>
<dbReference type="PANTHER" id="PTHR42798">
    <property type="entry name" value="LIPOPROTEIN-RELEASING SYSTEM ATP-BINDING PROTEIN LOLD"/>
    <property type="match status" value="1"/>
</dbReference>
<dbReference type="Proteomes" id="UP000070136">
    <property type="component" value="Unassembled WGS sequence"/>
</dbReference>
<dbReference type="SUPFAM" id="SSF52540">
    <property type="entry name" value="P-loop containing nucleoside triphosphate hydrolases"/>
    <property type="match status" value="1"/>
</dbReference>
<dbReference type="InterPro" id="IPR003593">
    <property type="entry name" value="AAA+_ATPase"/>
</dbReference>
<dbReference type="InterPro" id="IPR019895">
    <property type="entry name" value="L_ocin_972_ABC"/>
</dbReference>
<proteinExistence type="predicted"/>
<dbReference type="PROSITE" id="PS00211">
    <property type="entry name" value="ABC_TRANSPORTER_1"/>
    <property type="match status" value="1"/>
</dbReference>
<evidence type="ECO:0000256" key="1">
    <source>
        <dbReference type="ARBA" id="ARBA00022741"/>
    </source>
</evidence>
<comment type="caution">
    <text evidence="4">The sequence shown here is derived from an EMBL/GenBank/DDBJ whole genome shotgun (WGS) entry which is preliminary data.</text>
</comment>
<dbReference type="GO" id="GO:0005524">
    <property type="term" value="F:ATP binding"/>
    <property type="evidence" value="ECO:0007669"/>
    <property type="project" value="UniProtKB-KW"/>
</dbReference>
<evidence type="ECO:0000313" key="5">
    <source>
        <dbReference type="Proteomes" id="UP000070136"/>
    </source>
</evidence>
<reference evidence="4 5" key="1">
    <citation type="submission" date="2016-01" db="EMBL/GenBank/DDBJ databases">
        <title>Highly variable Streptococcus oralis are common among viridans streptococci isolated from primates.</title>
        <authorList>
            <person name="Denapaite D."/>
            <person name="Rieger M."/>
            <person name="Koendgen S."/>
            <person name="Brueckner R."/>
            <person name="Ochigava I."/>
            <person name="Kappeler P."/>
            <person name="Maetz-Rensing K."/>
            <person name="Leendertz F."/>
            <person name="Hakenbeck R."/>
        </authorList>
    </citation>
    <scope>NUCLEOTIDE SEQUENCE [LARGE SCALE GENOMIC DNA]</scope>
    <source>
        <strain evidence="4 5">DD28</strain>
    </source>
</reference>
<dbReference type="NCBIfam" id="TIGR03608">
    <property type="entry name" value="L_ocin_972_ABC"/>
    <property type="match status" value="1"/>
</dbReference>
<dbReference type="Gene3D" id="3.40.50.300">
    <property type="entry name" value="P-loop containing nucleotide triphosphate hydrolases"/>
    <property type="match status" value="1"/>
</dbReference>
<name>A0A139QCL0_STRMT</name>
<dbReference type="GO" id="GO:0016887">
    <property type="term" value="F:ATP hydrolysis activity"/>
    <property type="evidence" value="ECO:0007669"/>
    <property type="project" value="InterPro"/>
</dbReference>
<protein>
    <submittedName>
        <fullName evidence="4">Methionine ABC transporter ATP-binding protein</fullName>
    </submittedName>
</protein>
<dbReference type="InterPro" id="IPR017871">
    <property type="entry name" value="ABC_transporter-like_CS"/>
</dbReference>
<dbReference type="EMBL" id="LQOA01000007">
    <property type="protein sequence ID" value="KXU00278.1"/>
    <property type="molecule type" value="Genomic_DNA"/>
</dbReference>
<dbReference type="PATRIC" id="fig|28037.234.peg.188"/>
<gene>
    <name evidence="4" type="ORF">SMIDD28_00176</name>
</gene>
<feature type="domain" description="ABC transporter" evidence="3">
    <location>
        <begin position="2"/>
        <end position="211"/>
    </location>
</feature>
<dbReference type="PROSITE" id="PS50893">
    <property type="entry name" value="ABC_TRANSPORTER_2"/>
    <property type="match status" value="1"/>
</dbReference>
<evidence type="ECO:0000256" key="2">
    <source>
        <dbReference type="ARBA" id="ARBA00022840"/>
    </source>
</evidence>
<dbReference type="InterPro" id="IPR003439">
    <property type="entry name" value="ABC_transporter-like_ATP-bd"/>
</dbReference>
<dbReference type="Pfam" id="PF00005">
    <property type="entry name" value="ABC_tran"/>
    <property type="match status" value="1"/>
</dbReference>
<dbReference type="InterPro" id="IPR027417">
    <property type="entry name" value="P-loop_NTPase"/>
</dbReference>
<dbReference type="SMART" id="SM00382">
    <property type="entry name" value="AAA"/>
    <property type="match status" value="1"/>
</dbReference>
<accession>A0A139QCL0</accession>
<keyword evidence="1" id="KW-0547">Nucleotide-binding</keyword>
<evidence type="ECO:0000313" key="4">
    <source>
        <dbReference type="EMBL" id="KXU00278.1"/>
    </source>
</evidence>
<evidence type="ECO:0000259" key="3">
    <source>
        <dbReference type="PROSITE" id="PS50893"/>
    </source>
</evidence>